<accession>A0A1F5Z044</accession>
<reference evidence="3 4" key="1">
    <citation type="journal article" date="2016" name="Nat. Commun.">
        <title>Thousands of microbial genomes shed light on interconnected biogeochemical processes in an aquifer system.</title>
        <authorList>
            <person name="Anantharaman K."/>
            <person name="Brown C.T."/>
            <person name="Hug L.A."/>
            <person name="Sharon I."/>
            <person name="Castelle C.J."/>
            <person name="Probst A.J."/>
            <person name="Thomas B.C."/>
            <person name="Singh A."/>
            <person name="Wilkins M.J."/>
            <person name="Karaoz U."/>
            <person name="Brodie E.L."/>
            <person name="Williams K.H."/>
            <person name="Hubbard S.S."/>
            <person name="Banfield J.F."/>
        </authorList>
    </citation>
    <scope>NUCLEOTIDE SEQUENCE [LARGE SCALE GENOMIC DNA]</scope>
</reference>
<dbReference type="EMBL" id="MFJG01000027">
    <property type="protein sequence ID" value="OGG05829.1"/>
    <property type="molecule type" value="Genomic_DNA"/>
</dbReference>
<dbReference type="STRING" id="1798377.A2872_03100"/>
<organism evidence="3 4">
    <name type="scientific">Candidatus Gottesmanbacteria bacterium RIFCSPHIGHO2_01_FULL_42_12</name>
    <dbReference type="NCBI Taxonomy" id="1798377"/>
    <lineage>
        <taxon>Bacteria</taxon>
        <taxon>Candidatus Gottesmaniibacteriota</taxon>
    </lineage>
</organism>
<dbReference type="SUPFAM" id="SSF54928">
    <property type="entry name" value="RNA-binding domain, RBD"/>
    <property type="match status" value="1"/>
</dbReference>
<dbReference type="InterPro" id="IPR012677">
    <property type="entry name" value="Nucleotide-bd_a/b_plait_sf"/>
</dbReference>
<dbReference type="InterPro" id="IPR035979">
    <property type="entry name" value="RBD_domain_sf"/>
</dbReference>
<dbReference type="PANTHER" id="PTHR48025:SF1">
    <property type="entry name" value="RRM DOMAIN-CONTAINING PROTEIN"/>
    <property type="match status" value="1"/>
</dbReference>
<dbReference type="PANTHER" id="PTHR48025">
    <property type="entry name" value="OS02G0815200 PROTEIN"/>
    <property type="match status" value="1"/>
</dbReference>
<evidence type="ECO:0000313" key="4">
    <source>
        <dbReference type="Proteomes" id="UP000178681"/>
    </source>
</evidence>
<keyword evidence="1" id="KW-0694">RNA-binding</keyword>
<evidence type="ECO:0000256" key="1">
    <source>
        <dbReference type="ARBA" id="ARBA00022884"/>
    </source>
</evidence>
<dbReference type="Gene3D" id="3.30.70.330">
    <property type="match status" value="1"/>
</dbReference>
<dbReference type="AlphaFoldDB" id="A0A1F5Z044"/>
<evidence type="ECO:0000313" key="3">
    <source>
        <dbReference type="EMBL" id="OGG05829.1"/>
    </source>
</evidence>
<comment type="caution">
    <text evidence="3">The sequence shown here is derived from an EMBL/GenBank/DDBJ whole genome shotgun (WGS) entry which is preliminary data.</text>
</comment>
<dbReference type="InterPro" id="IPR000504">
    <property type="entry name" value="RRM_dom"/>
</dbReference>
<sequence>MLKRLFVGNLPYTTSGPELEELFAKAGNVESVNLIIDRESGRGKGFAFVEMATEGDAKKAIEMFQGYKLGDREIIVNEARPKEERPPGNRGFGTR</sequence>
<dbReference type="Pfam" id="PF00076">
    <property type="entry name" value="RRM_1"/>
    <property type="match status" value="1"/>
</dbReference>
<dbReference type="Proteomes" id="UP000178681">
    <property type="component" value="Unassembled WGS sequence"/>
</dbReference>
<dbReference type="GO" id="GO:1901259">
    <property type="term" value="P:chloroplast rRNA processing"/>
    <property type="evidence" value="ECO:0007669"/>
    <property type="project" value="TreeGrafter"/>
</dbReference>
<feature type="domain" description="RRM" evidence="2">
    <location>
        <begin position="3"/>
        <end position="81"/>
    </location>
</feature>
<dbReference type="InterPro" id="IPR050502">
    <property type="entry name" value="Euk_RNA-bind_prot"/>
</dbReference>
<dbReference type="PROSITE" id="PS50102">
    <property type="entry name" value="RRM"/>
    <property type="match status" value="1"/>
</dbReference>
<evidence type="ECO:0000259" key="2">
    <source>
        <dbReference type="PROSITE" id="PS50102"/>
    </source>
</evidence>
<protein>
    <recommendedName>
        <fullName evidence="2">RRM domain-containing protein</fullName>
    </recommendedName>
</protein>
<gene>
    <name evidence="3" type="ORF">A2872_03100</name>
</gene>
<proteinExistence type="predicted"/>
<dbReference type="GO" id="GO:0003729">
    <property type="term" value="F:mRNA binding"/>
    <property type="evidence" value="ECO:0007669"/>
    <property type="project" value="TreeGrafter"/>
</dbReference>
<name>A0A1F5Z044_9BACT</name>
<dbReference type="SMART" id="SM00360">
    <property type="entry name" value="RRM"/>
    <property type="match status" value="1"/>
</dbReference>